<accession>A0A3C1KP51</accession>
<feature type="active site" evidence="7 8">
    <location>
        <position position="320"/>
    </location>
</feature>
<protein>
    <recommendedName>
        <fullName evidence="7">Homoserine O-succinyltransferase</fullName>
        <shortName evidence="7">HST</shortName>
        <ecNumber evidence="7">2.3.1.46</ecNumber>
    </recommendedName>
    <alternativeName>
        <fullName evidence="7">Homoserine transsuccinylase</fullName>
        <shortName evidence="7">HTS</shortName>
    </alternativeName>
</protein>
<evidence type="ECO:0000256" key="1">
    <source>
        <dbReference type="ARBA" id="ARBA00011738"/>
    </source>
</evidence>
<dbReference type="SUPFAM" id="SSF53474">
    <property type="entry name" value="alpha/beta-Hydrolases"/>
    <property type="match status" value="1"/>
</dbReference>
<dbReference type="GO" id="GO:0005737">
    <property type="term" value="C:cytoplasm"/>
    <property type="evidence" value="ECO:0007669"/>
    <property type="project" value="UniProtKB-SubCell"/>
</dbReference>
<dbReference type="HAMAP" id="MF_00296">
    <property type="entry name" value="MetX_acyltransf"/>
    <property type="match status" value="1"/>
</dbReference>
<keyword evidence="6 7" id="KW-0012">Acyltransferase</keyword>
<proteinExistence type="inferred from homology"/>
<comment type="similarity">
    <text evidence="7">Belongs to the AB hydrolase superfamily. MetX family.</text>
</comment>
<feature type="domain" description="AB hydrolase-1" evidence="9">
    <location>
        <begin position="47"/>
        <end position="357"/>
    </location>
</feature>
<evidence type="ECO:0000313" key="11">
    <source>
        <dbReference type="Proteomes" id="UP000259273"/>
    </source>
</evidence>
<keyword evidence="4 7" id="KW-0808">Transferase</keyword>
<comment type="subunit">
    <text evidence="1 7">Homodimer.</text>
</comment>
<dbReference type="EC" id="2.3.1.46" evidence="7"/>
<dbReference type="GO" id="GO:0008899">
    <property type="term" value="F:homoserine O-succinyltransferase activity"/>
    <property type="evidence" value="ECO:0007669"/>
    <property type="project" value="UniProtKB-UniRule"/>
</dbReference>
<comment type="function">
    <text evidence="7">Transfers a succinyl group from succinyl-CoA to L-homoserine, forming succinyl-L-homoserine.</text>
</comment>
<dbReference type="NCBIfam" id="TIGR01392">
    <property type="entry name" value="homoserO_Ac_trn"/>
    <property type="match status" value="1"/>
</dbReference>
<dbReference type="STRING" id="1121937.GCA_000423125_02444"/>
<evidence type="ECO:0000256" key="8">
    <source>
        <dbReference type="PIRSR" id="PIRSR000443-1"/>
    </source>
</evidence>
<evidence type="ECO:0000256" key="7">
    <source>
        <dbReference type="HAMAP-Rule" id="MF_00296"/>
    </source>
</evidence>
<dbReference type="GO" id="GO:0009086">
    <property type="term" value="P:methionine biosynthetic process"/>
    <property type="evidence" value="ECO:0007669"/>
    <property type="project" value="UniProtKB-UniRule"/>
</dbReference>
<feature type="site" description="Important for acyl-CoA specificity" evidence="7">
    <location>
        <position position="322"/>
    </location>
</feature>
<reference evidence="10 11" key="1">
    <citation type="journal article" date="2018" name="Nat. Biotechnol.">
        <title>A standardized bacterial taxonomy based on genome phylogeny substantially revises the tree of life.</title>
        <authorList>
            <person name="Parks D.H."/>
            <person name="Chuvochina M."/>
            <person name="Waite D.W."/>
            <person name="Rinke C."/>
            <person name="Skarshewski A."/>
            <person name="Chaumeil P.A."/>
            <person name="Hugenholtz P."/>
        </authorList>
    </citation>
    <scope>NUCLEOTIDE SEQUENCE [LARGE SCALE GENOMIC DNA]</scope>
    <source>
        <strain evidence="10">UBA9158</strain>
    </source>
</reference>
<evidence type="ECO:0000256" key="4">
    <source>
        <dbReference type="ARBA" id="ARBA00022679"/>
    </source>
</evidence>
<dbReference type="InterPro" id="IPR000073">
    <property type="entry name" value="AB_hydrolase_1"/>
</dbReference>
<dbReference type="PANTHER" id="PTHR32268:SF11">
    <property type="entry name" value="HOMOSERINE O-ACETYLTRANSFERASE"/>
    <property type="match status" value="1"/>
</dbReference>
<comment type="catalytic activity">
    <reaction evidence="7">
        <text>L-homoserine + succinyl-CoA = O-succinyl-L-homoserine + CoA</text>
        <dbReference type="Rhea" id="RHEA:22008"/>
        <dbReference type="ChEBI" id="CHEBI:57287"/>
        <dbReference type="ChEBI" id="CHEBI:57292"/>
        <dbReference type="ChEBI" id="CHEBI:57476"/>
        <dbReference type="ChEBI" id="CHEBI:57661"/>
        <dbReference type="EC" id="2.3.1.46"/>
    </reaction>
</comment>
<comment type="caution">
    <text evidence="10">The sequence shown here is derived from an EMBL/GenBank/DDBJ whole genome shotgun (WGS) entry which is preliminary data.</text>
</comment>
<dbReference type="AlphaFoldDB" id="A0A3C1KP51"/>
<feature type="active site" evidence="7 8">
    <location>
        <position position="353"/>
    </location>
</feature>
<feature type="binding site" evidence="7">
    <location>
        <position position="354"/>
    </location>
    <ligand>
        <name>substrate</name>
    </ligand>
</feature>
<evidence type="ECO:0000259" key="9">
    <source>
        <dbReference type="Pfam" id="PF00561"/>
    </source>
</evidence>
<evidence type="ECO:0000256" key="6">
    <source>
        <dbReference type="ARBA" id="ARBA00023315"/>
    </source>
</evidence>
<dbReference type="Gene3D" id="1.10.1740.110">
    <property type="match status" value="1"/>
</dbReference>
<sequence>MKTSTVGIVAPRRARFDEPLTLACGRVLASYELVYETYGTLNSTRSNAVLVCHALSGHHHAAGYHRADDRKPGWWDECIGPGKPIDTNHFFVVSLNNLGGCHGSTGPVSINPENGAPWGPDFPSLRVRDWVHSQARLADLLGIDCWAAVVGGSLGGMQAMRWALLYPQRLRHCVVIASALRLSAQNIAFNEIARQAIQSDPDFAEGHYLTHNTLPAKGLALARMVGHITYLSDDAMANKFGRDLRSGSLELGEEEIAEFQVQSYLRYQGSQFSGSFDANTYILMTQALDFFDLAREYGDDPVAAFRTAQCSFLVLSFSTDWRFSPSRSREIVDALIAADRPVTYAEIEADEGHDAFLMPIPRYLALFTAYMQRVRGDC</sequence>
<organism evidence="10 11">
    <name type="scientific">Haliea salexigens</name>
    <dbReference type="NCBI Taxonomy" id="287487"/>
    <lineage>
        <taxon>Bacteria</taxon>
        <taxon>Pseudomonadati</taxon>
        <taxon>Pseudomonadota</taxon>
        <taxon>Gammaproteobacteria</taxon>
        <taxon>Cellvibrionales</taxon>
        <taxon>Halieaceae</taxon>
        <taxon>Haliea</taxon>
    </lineage>
</organism>
<feature type="binding site" evidence="7">
    <location>
        <position position="223"/>
    </location>
    <ligand>
        <name>substrate</name>
    </ligand>
</feature>
<evidence type="ECO:0000313" key="10">
    <source>
        <dbReference type="EMBL" id="HAN28445.1"/>
    </source>
</evidence>
<dbReference type="Gene3D" id="3.40.50.1820">
    <property type="entry name" value="alpha/beta hydrolase"/>
    <property type="match status" value="1"/>
</dbReference>
<name>A0A3C1KP51_9GAMM</name>
<comment type="caution">
    <text evidence="7">Lacks conserved residue(s) required for the propagation of feature annotation.</text>
</comment>
<evidence type="ECO:0000256" key="5">
    <source>
        <dbReference type="ARBA" id="ARBA00023167"/>
    </source>
</evidence>
<dbReference type="Proteomes" id="UP000259273">
    <property type="component" value="Unassembled WGS sequence"/>
</dbReference>
<evidence type="ECO:0000256" key="2">
    <source>
        <dbReference type="ARBA" id="ARBA00022490"/>
    </source>
</evidence>
<dbReference type="Pfam" id="PF00561">
    <property type="entry name" value="Abhydrolase_1"/>
    <property type="match status" value="1"/>
</dbReference>
<dbReference type="GO" id="GO:0004414">
    <property type="term" value="F:homoserine O-acetyltransferase activity"/>
    <property type="evidence" value="ECO:0007669"/>
    <property type="project" value="UniProtKB-ARBA"/>
</dbReference>
<dbReference type="InterPro" id="IPR029058">
    <property type="entry name" value="AB_hydrolase_fold"/>
</dbReference>
<feature type="active site" description="Nucleophile" evidence="7 8">
    <location>
        <position position="153"/>
    </location>
</feature>
<dbReference type="InterPro" id="IPR008220">
    <property type="entry name" value="HAT_MetX-like"/>
</dbReference>
<dbReference type="PANTHER" id="PTHR32268">
    <property type="entry name" value="HOMOSERINE O-ACETYLTRANSFERASE"/>
    <property type="match status" value="1"/>
</dbReference>
<evidence type="ECO:0000256" key="3">
    <source>
        <dbReference type="ARBA" id="ARBA00022605"/>
    </source>
</evidence>
<comment type="subcellular location">
    <subcellularLocation>
        <location evidence="7">Cytoplasm</location>
    </subcellularLocation>
</comment>
<dbReference type="EMBL" id="DMND01000165">
    <property type="protein sequence ID" value="HAN28445.1"/>
    <property type="molecule type" value="Genomic_DNA"/>
</dbReference>
<gene>
    <name evidence="7" type="primary">metXS</name>
    <name evidence="10" type="ORF">DCP75_12135</name>
</gene>
<dbReference type="UniPathway" id="UPA00051">
    <property type="reaction ID" value="UER00075"/>
</dbReference>
<keyword evidence="3 7" id="KW-0028">Amino-acid biosynthesis</keyword>
<keyword evidence="2 7" id="KW-0963">Cytoplasm</keyword>
<dbReference type="FunFam" id="1.10.1740.110:FF:000001">
    <property type="entry name" value="Homoserine O-acetyltransferase"/>
    <property type="match status" value="1"/>
</dbReference>
<dbReference type="PIRSF" id="PIRSF000443">
    <property type="entry name" value="Homoser_Ac_trans"/>
    <property type="match status" value="1"/>
</dbReference>
<comment type="pathway">
    <text evidence="7">Amino-acid biosynthesis; L-methionine biosynthesis via de novo pathway; O-succinyl-L-homoserine from L-homoserine: step 1/1.</text>
</comment>
<dbReference type="NCBIfam" id="NF001209">
    <property type="entry name" value="PRK00175.1"/>
    <property type="match status" value="1"/>
</dbReference>
<keyword evidence="5 7" id="KW-0486">Methionine biosynthesis</keyword>
<dbReference type="GO" id="GO:0009092">
    <property type="term" value="P:homoserine metabolic process"/>
    <property type="evidence" value="ECO:0007669"/>
    <property type="project" value="TreeGrafter"/>
</dbReference>